<keyword evidence="2" id="KW-0732">Signal</keyword>
<protein>
    <submittedName>
        <fullName evidence="3">Putative endoglucanase</fullName>
    </submittedName>
</protein>
<gene>
    <name evidence="3" type="ORF">BCR34DRAFT_482815</name>
</gene>
<dbReference type="STRING" id="1231657.A0A1Y1ZQ86"/>
<dbReference type="PANTHER" id="PTHR36182">
    <property type="entry name" value="PROTEIN, PUTATIVE (AFU_ORTHOLOGUE AFUA_6G10930)-RELATED"/>
    <property type="match status" value="1"/>
</dbReference>
<keyword evidence="4" id="KW-1185">Reference proteome</keyword>
<dbReference type="PANTHER" id="PTHR36182:SF1">
    <property type="entry name" value="PROTEIN, PUTATIVE (AFU_ORTHOLOGUE AFUA_6G10930)-RELATED"/>
    <property type="match status" value="1"/>
</dbReference>
<feature type="non-terminal residue" evidence="3">
    <location>
        <position position="227"/>
    </location>
</feature>
<reference evidence="3 4" key="1">
    <citation type="submission" date="2016-07" db="EMBL/GenBank/DDBJ databases">
        <title>Pervasive Adenine N6-methylation of Active Genes in Fungi.</title>
        <authorList>
            <consortium name="DOE Joint Genome Institute"/>
            <person name="Mondo S.J."/>
            <person name="Dannebaum R.O."/>
            <person name="Kuo R.C."/>
            <person name="Labutti K."/>
            <person name="Haridas S."/>
            <person name="Kuo A."/>
            <person name="Salamov A."/>
            <person name="Ahrendt S.R."/>
            <person name="Lipzen A."/>
            <person name="Sullivan W."/>
            <person name="Andreopoulos W.B."/>
            <person name="Clum A."/>
            <person name="Lindquist E."/>
            <person name="Daum C."/>
            <person name="Ramamoorthy G.K."/>
            <person name="Gryganskyi A."/>
            <person name="Culley D."/>
            <person name="Magnuson J.K."/>
            <person name="James T.Y."/>
            <person name="O'Malley M.A."/>
            <person name="Stajich J.E."/>
            <person name="Spatafora J.W."/>
            <person name="Visel A."/>
            <person name="Grigoriev I.V."/>
        </authorList>
    </citation>
    <scope>NUCLEOTIDE SEQUENCE [LARGE SCALE GENOMIC DNA]</scope>
    <source>
        <strain evidence="3 4">CBS 115471</strain>
    </source>
</reference>
<dbReference type="OrthoDB" id="2342176at2759"/>
<dbReference type="AlphaFoldDB" id="A0A1Y1ZQ86"/>
<evidence type="ECO:0000256" key="2">
    <source>
        <dbReference type="SAM" id="SignalP"/>
    </source>
</evidence>
<feature type="region of interest" description="Disordered" evidence="1">
    <location>
        <begin position="160"/>
        <end position="181"/>
    </location>
</feature>
<evidence type="ECO:0000313" key="4">
    <source>
        <dbReference type="Proteomes" id="UP000193144"/>
    </source>
</evidence>
<name>A0A1Y1ZQ86_9PLEO</name>
<feature type="chain" id="PRO_5012688775" evidence="2">
    <location>
        <begin position="20"/>
        <end position="227"/>
    </location>
</feature>
<sequence>MLHLHALFILSLCITTAICHMQMEEPSPLRDPHSNRKEPKDYNILKPLNGDGSDFTCKGYQWNTPLTSVVTYYAGETYELKLRGGATHGGGSCQVSLSCDNGVHFKVIKSMIGGCPVQSKYEFTIPGGVESAQCLLAWTWINRVGNREYYMNCAKNKRGRRDDQDYIDDSSSSSSSSRNRAQKALENLRLPDLYVANLKGINKCKTQETKDVVFPDPGYDVVYGDGL</sequence>
<accession>A0A1Y1ZQ86</accession>
<organism evidence="3 4">
    <name type="scientific">Clohesyomyces aquaticus</name>
    <dbReference type="NCBI Taxonomy" id="1231657"/>
    <lineage>
        <taxon>Eukaryota</taxon>
        <taxon>Fungi</taxon>
        <taxon>Dikarya</taxon>
        <taxon>Ascomycota</taxon>
        <taxon>Pezizomycotina</taxon>
        <taxon>Dothideomycetes</taxon>
        <taxon>Pleosporomycetidae</taxon>
        <taxon>Pleosporales</taxon>
        <taxon>Lindgomycetaceae</taxon>
        <taxon>Clohesyomyces</taxon>
    </lineage>
</organism>
<dbReference type="Gene3D" id="2.70.50.70">
    <property type="match status" value="1"/>
</dbReference>
<dbReference type="EMBL" id="MCFA01000052">
    <property type="protein sequence ID" value="ORY12364.1"/>
    <property type="molecule type" value="Genomic_DNA"/>
</dbReference>
<feature type="signal peptide" evidence="2">
    <location>
        <begin position="1"/>
        <end position="19"/>
    </location>
</feature>
<comment type="caution">
    <text evidence="3">The sequence shown here is derived from an EMBL/GenBank/DDBJ whole genome shotgun (WGS) entry which is preliminary data.</text>
</comment>
<evidence type="ECO:0000256" key="1">
    <source>
        <dbReference type="SAM" id="MobiDB-lite"/>
    </source>
</evidence>
<proteinExistence type="predicted"/>
<dbReference type="Proteomes" id="UP000193144">
    <property type="component" value="Unassembled WGS sequence"/>
</dbReference>
<evidence type="ECO:0000313" key="3">
    <source>
        <dbReference type="EMBL" id="ORY12364.1"/>
    </source>
</evidence>